<sequence length="91" mass="9542">MSLKLYRLMSAIPLHPSPSNSLGTPPVTTSSSCTLRNIGKHIELTAVSGGIAKLLADSCLISLHAYTTSHMHAAHTPIEHLPGTKSSSLAL</sequence>
<keyword evidence="2" id="KW-1185">Reference proteome</keyword>
<evidence type="ECO:0000313" key="2">
    <source>
        <dbReference type="Proteomes" id="UP000187455"/>
    </source>
</evidence>
<dbReference type="Proteomes" id="UP000187455">
    <property type="component" value="Unassembled WGS sequence"/>
</dbReference>
<protein>
    <submittedName>
        <fullName evidence="1">Uncharacterized protein</fullName>
    </submittedName>
</protein>
<dbReference type="AlphaFoldDB" id="A0A1R0GMU1"/>
<reference evidence="1 2" key="1">
    <citation type="journal article" date="2016" name="Mol. Biol. Evol.">
        <title>Genome-Wide Survey of Gut Fungi (Harpellales) Reveals the First Horizontally Transferred Ubiquitin Gene from a Mosquito Host.</title>
        <authorList>
            <person name="Wang Y."/>
            <person name="White M.M."/>
            <person name="Kvist S."/>
            <person name="Moncalvo J.M."/>
        </authorList>
    </citation>
    <scope>NUCLEOTIDE SEQUENCE [LARGE SCALE GENOMIC DNA]</scope>
    <source>
        <strain evidence="1 2">ALG-7-W6</strain>
    </source>
</reference>
<proteinExistence type="predicted"/>
<dbReference type="PROSITE" id="PS51257">
    <property type="entry name" value="PROKAR_LIPOPROTEIN"/>
    <property type="match status" value="1"/>
</dbReference>
<accession>A0A1R0GMU1</accession>
<comment type="caution">
    <text evidence="1">The sequence shown here is derived from an EMBL/GenBank/DDBJ whole genome shotgun (WGS) entry which is preliminary data.</text>
</comment>
<dbReference type="EMBL" id="LSSL01007014">
    <property type="protein sequence ID" value="OLY78196.1"/>
    <property type="molecule type" value="Genomic_DNA"/>
</dbReference>
<gene>
    <name evidence="1" type="ORF">AYI68_g7761</name>
</gene>
<evidence type="ECO:0000313" key="1">
    <source>
        <dbReference type="EMBL" id="OLY78196.1"/>
    </source>
</evidence>
<name>A0A1R0GMU1_9FUNG</name>
<organism evidence="1 2">
    <name type="scientific">Smittium mucronatum</name>
    <dbReference type="NCBI Taxonomy" id="133383"/>
    <lineage>
        <taxon>Eukaryota</taxon>
        <taxon>Fungi</taxon>
        <taxon>Fungi incertae sedis</taxon>
        <taxon>Zoopagomycota</taxon>
        <taxon>Kickxellomycotina</taxon>
        <taxon>Harpellomycetes</taxon>
        <taxon>Harpellales</taxon>
        <taxon>Legeriomycetaceae</taxon>
        <taxon>Smittium</taxon>
    </lineage>
</organism>